<proteinExistence type="predicted"/>
<dbReference type="PANTHER" id="PTHR12771">
    <property type="entry name" value="ENGULFMENT AND CELL MOTILITY"/>
    <property type="match status" value="1"/>
</dbReference>
<evidence type="ECO:0000259" key="1">
    <source>
        <dbReference type="PROSITE" id="PS51335"/>
    </source>
</evidence>
<comment type="caution">
    <text evidence="2">The sequence shown here is derived from an EMBL/GenBank/DDBJ whole genome shotgun (WGS) entry which is preliminary data.</text>
</comment>
<reference evidence="2" key="2">
    <citation type="journal article" date="2022" name="Res Sq">
        <title>Comparative Genomics Reveals Insights into the Divergent Evolution of Astigmatic Mites and Household Pest Adaptations.</title>
        <authorList>
            <person name="Xiong Q."/>
            <person name="Wan A.T.-Y."/>
            <person name="Liu X.-Y."/>
            <person name="Fung C.S.-H."/>
            <person name="Xiao X."/>
            <person name="Malainual N."/>
            <person name="Hou J."/>
            <person name="Wang L."/>
            <person name="Wang M."/>
            <person name="Yang K."/>
            <person name="Cui Y."/>
            <person name="Leung E."/>
            <person name="Nong W."/>
            <person name="Shin S.-K."/>
            <person name="Au S."/>
            <person name="Jeong K.Y."/>
            <person name="Chew F.T."/>
            <person name="Hui J."/>
            <person name="Leung T.F."/>
            <person name="Tungtrongchitr A."/>
            <person name="Zhong N."/>
            <person name="Liu Z."/>
            <person name="Tsui S."/>
        </authorList>
    </citation>
    <scope>NUCLEOTIDE SEQUENCE</scope>
    <source>
        <strain evidence="2">Derf</strain>
        <tissue evidence="2">Whole organism</tissue>
    </source>
</reference>
<organism evidence="2 3">
    <name type="scientific">Dermatophagoides farinae</name>
    <name type="common">American house dust mite</name>
    <dbReference type="NCBI Taxonomy" id="6954"/>
    <lineage>
        <taxon>Eukaryota</taxon>
        <taxon>Metazoa</taxon>
        <taxon>Ecdysozoa</taxon>
        <taxon>Arthropoda</taxon>
        <taxon>Chelicerata</taxon>
        <taxon>Arachnida</taxon>
        <taxon>Acari</taxon>
        <taxon>Acariformes</taxon>
        <taxon>Sarcoptiformes</taxon>
        <taxon>Astigmata</taxon>
        <taxon>Psoroptidia</taxon>
        <taxon>Analgoidea</taxon>
        <taxon>Pyroglyphidae</taxon>
        <taxon>Dermatophagoidinae</taxon>
        <taxon>Dermatophagoides</taxon>
    </lineage>
</organism>
<reference evidence="2" key="1">
    <citation type="submission" date="2013-05" db="EMBL/GenBank/DDBJ databases">
        <authorList>
            <person name="Yim A.K.Y."/>
            <person name="Chan T.F."/>
            <person name="Ji K.M."/>
            <person name="Liu X.Y."/>
            <person name="Zhou J.W."/>
            <person name="Li R.Q."/>
            <person name="Yang K.Y."/>
            <person name="Li J."/>
            <person name="Li M."/>
            <person name="Law P.T.W."/>
            <person name="Wu Y.L."/>
            <person name="Cai Z.L."/>
            <person name="Qin H."/>
            <person name="Bao Y."/>
            <person name="Leung R.K.K."/>
            <person name="Ng P.K.S."/>
            <person name="Zou J."/>
            <person name="Zhong X.J."/>
            <person name="Ran P.X."/>
            <person name="Zhong N.S."/>
            <person name="Liu Z.G."/>
            <person name="Tsui S.K.W."/>
        </authorList>
    </citation>
    <scope>NUCLEOTIDE SEQUENCE</scope>
    <source>
        <strain evidence="2">Derf</strain>
        <tissue evidence="2">Whole organism</tissue>
    </source>
</reference>
<dbReference type="PANTHER" id="PTHR12771:SF2">
    <property type="entry name" value="ELMO DOMAIN-CONTAINING PROTEIN 3"/>
    <property type="match status" value="1"/>
</dbReference>
<dbReference type="OrthoDB" id="67155at2759"/>
<keyword evidence="3" id="KW-1185">Reference proteome</keyword>
<dbReference type="Pfam" id="PF04727">
    <property type="entry name" value="ELMO_CED12"/>
    <property type="match status" value="1"/>
</dbReference>
<protein>
    <submittedName>
        <fullName evidence="2">ELMO domain-containing protein 3</fullName>
    </submittedName>
</protein>
<dbReference type="EMBL" id="ASGP02000001">
    <property type="protein sequence ID" value="KAH9530007.1"/>
    <property type="molecule type" value="Genomic_DNA"/>
</dbReference>
<evidence type="ECO:0000313" key="2">
    <source>
        <dbReference type="EMBL" id="KAH9530007.1"/>
    </source>
</evidence>
<sequence>MSNEWDDIVCLPIIDISNNYNKNDVSIEQDSIDFITYQQLHSHVFSIDLGGPHDQKIHFEKKCNFLMKILRYMLFWKTYELKPHFVAEGNRIIRIAGQTFDNRNKLHIRCLYTIFAKLTGNVVLGMKRFGQHWEEIGFQGSDPSTDFRGVGLLGLFQLTFFVITPKICQLSKEIYDLSMDQVQHYPFAITSMNITQIVLQMLRDGSLNCFINRSDSVLIIFNQFYYGTFLYFHKIWKKDKKTIMDIGYVLKDLRYYVRNNLKKILDDLVNYQSMEMNKPGHQENFTNIINIDDRNDN</sequence>
<evidence type="ECO:0000313" key="3">
    <source>
        <dbReference type="Proteomes" id="UP000790347"/>
    </source>
</evidence>
<dbReference type="PROSITE" id="PS51335">
    <property type="entry name" value="ELMO"/>
    <property type="match status" value="1"/>
</dbReference>
<accession>A0A922LCR4</accession>
<dbReference type="AlphaFoldDB" id="A0A922LCR4"/>
<dbReference type="InterPro" id="IPR050868">
    <property type="entry name" value="ELMO_domain-containing"/>
</dbReference>
<dbReference type="InterPro" id="IPR006816">
    <property type="entry name" value="ELMO_dom"/>
</dbReference>
<feature type="domain" description="ELMO" evidence="1">
    <location>
        <begin position="106"/>
        <end position="261"/>
    </location>
</feature>
<dbReference type="Proteomes" id="UP000790347">
    <property type="component" value="Unassembled WGS sequence"/>
</dbReference>
<gene>
    <name evidence="2" type="primary">ELMOD3</name>
    <name evidence="2" type="ORF">DERF_003852</name>
</gene>
<name>A0A922LCR4_DERFA</name>